<organism evidence="4 5">
    <name type="scientific">Amblyomma americanum</name>
    <name type="common">Lone star tick</name>
    <dbReference type="NCBI Taxonomy" id="6943"/>
    <lineage>
        <taxon>Eukaryota</taxon>
        <taxon>Metazoa</taxon>
        <taxon>Ecdysozoa</taxon>
        <taxon>Arthropoda</taxon>
        <taxon>Chelicerata</taxon>
        <taxon>Arachnida</taxon>
        <taxon>Acari</taxon>
        <taxon>Parasitiformes</taxon>
        <taxon>Ixodida</taxon>
        <taxon>Ixodoidea</taxon>
        <taxon>Ixodidae</taxon>
        <taxon>Amblyomminae</taxon>
        <taxon>Amblyomma</taxon>
    </lineage>
</organism>
<evidence type="ECO:0000313" key="4">
    <source>
        <dbReference type="EMBL" id="KAK8758850.1"/>
    </source>
</evidence>
<feature type="active site" description="Charge relay system" evidence="2">
    <location>
        <position position="165"/>
    </location>
</feature>
<comment type="caution">
    <text evidence="4">The sequence shown here is derived from an EMBL/GenBank/DDBJ whole genome shotgun (WGS) entry which is preliminary data.</text>
</comment>
<dbReference type="InterPro" id="IPR036928">
    <property type="entry name" value="AS_sf"/>
</dbReference>
<dbReference type="PANTHER" id="PTHR43372">
    <property type="entry name" value="FATTY-ACID AMIDE HYDROLASE"/>
    <property type="match status" value="1"/>
</dbReference>
<gene>
    <name evidence="4" type="ORF">V5799_003518</name>
</gene>
<dbReference type="AlphaFoldDB" id="A0AAQ4D8R0"/>
<feature type="active site" description="Acyl-ester intermediate" evidence="2">
    <location>
        <position position="189"/>
    </location>
</feature>
<reference evidence="4 5" key="1">
    <citation type="journal article" date="2023" name="Arcadia Sci">
        <title>De novo assembly of a long-read Amblyomma americanum tick genome.</title>
        <authorList>
            <person name="Chou S."/>
            <person name="Poskanzer K.E."/>
            <person name="Rollins M."/>
            <person name="Thuy-Boun P.S."/>
        </authorList>
    </citation>
    <scope>NUCLEOTIDE SEQUENCE [LARGE SCALE GENOMIC DNA]</scope>
    <source>
        <strain evidence="4">F_SG_1</strain>
        <tissue evidence="4">Salivary glands</tissue>
    </source>
</reference>
<dbReference type="InterPro" id="IPR020556">
    <property type="entry name" value="Amidase_CS"/>
</dbReference>
<sequence length="490" mass="53682">MQNEVEFSCPVFTVLWLTLDAVQLKSVDLVERYMQRIREVQPVVNAVVEDRLEEALVEAEAADELVASKTFTPEQLAKDKPFLGVPLTTKDCYAVKGMLQDSGLVLRKGFRAPQDAEAMALLRAAGAIPLAVTNISELCMWWESYNNLHGRTNNPYDSRRICGGSSGGEGSLIASAGSVFGVGTDIGGSIRMPAFFNGIFGHKATRGLVSNKGQYPPARDDSLDACLVAGPMCRYARDLAPMLAVMAGPRASLVPFNTKVDWSKVTVYYMVDDMGGALCTPVHPEMKDAVRKVVRYFRETHGSPVAELALDEFRYSAQIFTARLAGASVPSFASELALLKGKVPVWRELFRWLLRRSPHTLPALALCLLEWLSPKRGHPSLVRMLARADVLRGRLDALLGSGTAIFIYPSHPEPAPFHYQPMLKPFNYAYTAIFNVLGHPSCQCPVGISRTTGTPLGVQVVAGFYKDNLCLDAALEIEKAYGGWQQPPSK</sequence>
<name>A0AAQ4D8R0_AMBAM</name>
<evidence type="ECO:0000256" key="1">
    <source>
        <dbReference type="ARBA" id="ARBA00009199"/>
    </source>
</evidence>
<evidence type="ECO:0000313" key="5">
    <source>
        <dbReference type="Proteomes" id="UP001321473"/>
    </source>
</evidence>
<dbReference type="Gene3D" id="3.90.1300.10">
    <property type="entry name" value="Amidase signature (AS) domain"/>
    <property type="match status" value="1"/>
</dbReference>
<comment type="similarity">
    <text evidence="1">Belongs to the amidase family.</text>
</comment>
<dbReference type="EMBL" id="JARKHS020033642">
    <property type="protein sequence ID" value="KAK8758850.1"/>
    <property type="molecule type" value="Genomic_DNA"/>
</dbReference>
<dbReference type="PIRSF" id="PIRSF001221">
    <property type="entry name" value="Amidase_fungi"/>
    <property type="match status" value="1"/>
</dbReference>
<keyword evidence="5" id="KW-1185">Reference proteome</keyword>
<dbReference type="GO" id="GO:0012505">
    <property type="term" value="C:endomembrane system"/>
    <property type="evidence" value="ECO:0007669"/>
    <property type="project" value="TreeGrafter"/>
</dbReference>
<dbReference type="PROSITE" id="PS00571">
    <property type="entry name" value="AMIDASES"/>
    <property type="match status" value="1"/>
</dbReference>
<protein>
    <recommendedName>
        <fullName evidence="3">Amidase domain-containing protein</fullName>
    </recommendedName>
</protein>
<proteinExistence type="inferred from homology"/>
<feature type="active site" description="Charge relay system" evidence="2">
    <location>
        <position position="90"/>
    </location>
</feature>
<evidence type="ECO:0000259" key="3">
    <source>
        <dbReference type="Pfam" id="PF01425"/>
    </source>
</evidence>
<dbReference type="Pfam" id="PF01425">
    <property type="entry name" value="Amidase"/>
    <property type="match status" value="1"/>
</dbReference>
<dbReference type="PANTHER" id="PTHR43372:SF4">
    <property type="entry name" value="FATTY-ACID AMIDE HYDROLASE 2"/>
    <property type="match status" value="1"/>
</dbReference>
<evidence type="ECO:0000256" key="2">
    <source>
        <dbReference type="PIRSR" id="PIRSR001221-1"/>
    </source>
</evidence>
<dbReference type="InterPro" id="IPR052739">
    <property type="entry name" value="FAAH2"/>
</dbReference>
<dbReference type="InterPro" id="IPR023631">
    <property type="entry name" value="Amidase_dom"/>
</dbReference>
<feature type="domain" description="Amidase" evidence="3">
    <location>
        <begin position="28"/>
        <end position="471"/>
    </location>
</feature>
<dbReference type="Proteomes" id="UP001321473">
    <property type="component" value="Unassembled WGS sequence"/>
</dbReference>
<dbReference type="SUPFAM" id="SSF75304">
    <property type="entry name" value="Amidase signature (AS) enzymes"/>
    <property type="match status" value="1"/>
</dbReference>
<accession>A0AAQ4D8R0</accession>